<reference evidence="1 2" key="1">
    <citation type="submission" date="2007-06" db="EMBL/GenBank/DDBJ databases">
        <authorList>
            <person name="Green D."/>
            <person name="Ferriera S."/>
            <person name="Johnson J."/>
            <person name="Kravitz S."/>
            <person name="Beeson K."/>
            <person name="Sutton G."/>
            <person name="Rogers Y.-H."/>
            <person name="Friedman R."/>
            <person name="Frazier M."/>
            <person name="Venter J.C."/>
        </authorList>
    </citation>
    <scope>NUCLEOTIDE SEQUENCE [LARGE SCALE GENOMIC DNA]</scope>
    <source>
        <strain evidence="1 2">DG893</strain>
    </source>
</reference>
<sequence length="74" mass="8744">MQCGGGIQWLFETSDGLFLSSMIQGSGNKFIRSFCILFKDYYYCYYAGLFLWKIDRNDLETVNWKVYKAVEKWG</sequence>
<proteinExistence type="predicted"/>
<gene>
    <name evidence="1" type="ORF">MDG893_18167</name>
</gene>
<name>A6EY86_9GAMM</name>
<dbReference type="AlphaFoldDB" id="A6EY86"/>
<keyword evidence="2" id="KW-1185">Reference proteome</keyword>
<protein>
    <submittedName>
        <fullName evidence="1">Uncharacterized protein</fullName>
    </submittedName>
</protein>
<dbReference type="Proteomes" id="UP000005856">
    <property type="component" value="Unassembled WGS sequence"/>
</dbReference>
<evidence type="ECO:0000313" key="1">
    <source>
        <dbReference type="EMBL" id="EDM48494.1"/>
    </source>
</evidence>
<evidence type="ECO:0000313" key="2">
    <source>
        <dbReference type="Proteomes" id="UP000005856"/>
    </source>
</evidence>
<dbReference type="STRING" id="443152.MDG893_18167"/>
<organism evidence="1 2">
    <name type="scientific">Marinobacter algicola DG893</name>
    <dbReference type="NCBI Taxonomy" id="443152"/>
    <lineage>
        <taxon>Bacteria</taxon>
        <taxon>Pseudomonadati</taxon>
        <taxon>Pseudomonadota</taxon>
        <taxon>Gammaproteobacteria</taxon>
        <taxon>Pseudomonadales</taxon>
        <taxon>Marinobacteraceae</taxon>
        <taxon>Marinobacter</taxon>
    </lineage>
</organism>
<dbReference type="EMBL" id="ABCP01000006">
    <property type="protein sequence ID" value="EDM48494.1"/>
    <property type="molecule type" value="Genomic_DNA"/>
</dbReference>
<accession>A6EY86</accession>
<comment type="caution">
    <text evidence="1">The sequence shown here is derived from an EMBL/GenBank/DDBJ whole genome shotgun (WGS) entry which is preliminary data.</text>
</comment>